<evidence type="ECO:0000313" key="8">
    <source>
        <dbReference type="EMBL" id="SMO46020.1"/>
    </source>
</evidence>
<keyword evidence="3" id="KW-1003">Cell membrane</keyword>
<accession>A0A521BH24</accession>
<evidence type="ECO:0000313" key="9">
    <source>
        <dbReference type="Proteomes" id="UP000315636"/>
    </source>
</evidence>
<organism evidence="8 9">
    <name type="scientific">Melghirimyces algeriensis</name>
    <dbReference type="NCBI Taxonomy" id="910412"/>
    <lineage>
        <taxon>Bacteria</taxon>
        <taxon>Bacillati</taxon>
        <taxon>Bacillota</taxon>
        <taxon>Bacilli</taxon>
        <taxon>Bacillales</taxon>
        <taxon>Thermoactinomycetaceae</taxon>
        <taxon>Melghirimyces</taxon>
    </lineage>
</organism>
<evidence type="ECO:0000256" key="2">
    <source>
        <dbReference type="ARBA" id="ARBA00006386"/>
    </source>
</evidence>
<evidence type="ECO:0000256" key="4">
    <source>
        <dbReference type="ARBA" id="ARBA00022692"/>
    </source>
</evidence>
<dbReference type="AlphaFoldDB" id="A0A521BH24"/>
<feature type="transmembrane region" description="Helical" evidence="7">
    <location>
        <begin position="81"/>
        <end position="104"/>
    </location>
</feature>
<evidence type="ECO:0000256" key="3">
    <source>
        <dbReference type="ARBA" id="ARBA00022475"/>
    </source>
</evidence>
<feature type="transmembrane region" description="Helical" evidence="7">
    <location>
        <begin position="140"/>
        <end position="158"/>
    </location>
</feature>
<dbReference type="Pfam" id="PF03773">
    <property type="entry name" value="ArsP_1"/>
    <property type="match status" value="1"/>
</dbReference>
<keyword evidence="9" id="KW-1185">Reference proteome</keyword>
<dbReference type="Proteomes" id="UP000315636">
    <property type="component" value="Unassembled WGS sequence"/>
</dbReference>
<feature type="transmembrane region" description="Helical" evidence="7">
    <location>
        <begin position="39"/>
        <end position="61"/>
    </location>
</feature>
<evidence type="ECO:0000256" key="1">
    <source>
        <dbReference type="ARBA" id="ARBA00004651"/>
    </source>
</evidence>
<dbReference type="EMBL" id="FXTI01000002">
    <property type="protein sequence ID" value="SMO46020.1"/>
    <property type="molecule type" value="Genomic_DNA"/>
</dbReference>
<protein>
    <submittedName>
        <fullName evidence="8">Predicted permease</fullName>
    </submittedName>
</protein>
<sequence>MIKQLKTYRNALIMTGVLGLLWLVDPSIGQNATQTTIDAIMDMLIFLPPIFIFIGLMDVWVDKDTLVQYMGEHAGWKGIGLVLLLSAVAAGPLYVAFPVAALFLRKGARISYVLFFLGAFGTMKLTVVIYEVISLGMTFTFLHISVNLVLFLLSAYIIEKFITHDQRAAMYKRVKETG</sequence>
<comment type="subcellular location">
    <subcellularLocation>
        <location evidence="1">Cell membrane</location>
        <topology evidence="1">Multi-pass membrane protein</topology>
    </subcellularLocation>
</comment>
<dbReference type="InterPro" id="IPR005524">
    <property type="entry name" value="DUF318"/>
</dbReference>
<keyword evidence="4 7" id="KW-0812">Transmembrane</keyword>
<comment type="similarity">
    <text evidence="2">Belongs to the UPF0718 family.</text>
</comment>
<name>A0A521BH24_9BACL</name>
<reference evidence="8 9" key="1">
    <citation type="submission" date="2017-05" db="EMBL/GenBank/DDBJ databases">
        <authorList>
            <person name="Varghese N."/>
            <person name="Submissions S."/>
        </authorList>
    </citation>
    <scope>NUCLEOTIDE SEQUENCE [LARGE SCALE GENOMIC DNA]</scope>
    <source>
        <strain evidence="8 9">DSM 45474</strain>
    </source>
</reference>
<dbReference type="GO" id="GO:0005886">
    <property type="term" value="C:plasma membrane"/>
    <property type="evidence" value="ECO:0007669"/>
    <property type="project" value="UniProtKB-SubCell"/>
</dbReference>
<feature type="transmembrane region" description="Helical" evidence="7">
    <location>
        <begin position="110"/>
        <end position="133"/>
    </location>
</feature>
<evidence type="ECO:0000256" key="5">
    <source>
        <dbReference type="ARBA" id="ARBA00022989"/>
    </source>
</evidence>
<gene>
    <name evidence="8" type="ORF">SAMN06264849_10265</name>
</gene>
<proteinExistence type="inferred from homology"/>
<evidence type="ECO:0000256" key="7">
    <source>
        <dbReference type="SAM" id="Phobius"/>
    </source>
</evidence>
<keyword evidence="5 7" id="KW-1133">Transmembrane helix</keyword>
<keyword evidence="6 7" id="KW-0472">Membrane</keyword>
<evidence type="ECO:0000256" key="6">
    <source>
        <dbReference type="ARBA" id="ARBA00023136"/>
    </source>
</evidence>